<reference evidence="2 3" key="1">
    <citation type="journal article" date="2018" name="Arch. Microbiol.">
        <title>Hymenobacter segetis sp. nov., isolated from soil.</title>
        <authorList>
            <person name="Ten L.N."/>
            <person name="Lim S.J."/>
            <person name="Kim B.O."/>
            <person name="Kang I.K."/>
            <person name="Jung H.Y."/>
        </authorList>
    </citation>
    <scope>NUCLEOTIDE SEQUENCE [LARGE SCALE GENOMIC DNA]</scope>
    <source>
        <strain evidence="2 3">S7-3-11</strain>
    </source>
</reference>
<dbReference type="Proteomes" id="UP001479606">
    <property type="component" value="Unassembled WGS sequence"/>
</dbReference>
<feature type="transmembrane region" description="Helical" evidence="1">
    <location>
        <begin position="41"/>
        <end position="62"/>
    </location>
</feature>
<name>A0ABU9LVA8_9BACT</name>
<keyword evidence="1" id="KW-0472">Membrane</keyword>
<gene>
    <name evidence="2" type="ORF">AAFH49_10480</name>
</gene>
<accession>A0ABU9LVA8</accession>
<proteinExistence type="predicted"/>
<protein>
    <submittedName>
        <fullName evidence="2">Uncharacterized protein</fullName>
    </submittedName>
</protein>
<organism evidence="2 3">
    <name type="scientific">Hymenobacter segetis</name>
    <dbReference type="NCBI Taxonomy" id="2025509"/>
    <lineage>
        <taxon>Bacteria</taxon>
        <taxon>Pseudomonadati</taxon>
        <taxon>Bacteroidota</taxon>
        <taxon>Cytophagia</taxon>
        <taxon>Cytophagales</taxon>
        <taxon>Hymenobacteraceae</taxon>
        <taxon>Hymenobacter</taxon>
    </lineage>
</organism>
<keyword evidence="1" id="KW-1133">Transmembrane helix</keyword>
<comment type="caution">
    <text evidence="2">The sequence shown here is derived from an EMBL/GenBank/DDBJ whole genome shotgun (WGS) entry which is preliminary data.</text>
</comment>
<evidence type="ECO:0000313" key="2">
    <source>
        <dbReference type="EMBL" id="MEL5994634.1"/>
    </source>
</evidence>
<dbReference type="EMBL" id="JBCEVZ010000021">
    <property type="protein sequence ID" value="MEL5994634.1"/>
    <property type="molecule type" value="Genomic_DNA"/>
</dbReference>
<evidence type="ECO:0000256" key="1">
    <source>
        <dbReference type="SAM" id="Phobius"/>
    </source>
</evidence>
<dbReference type="RefSeq" id="WP_342297915.1">
    <property type="nucleotide sequence ID" value="NZ_JBCEVZ010000021.1"/>
</dbReference>
<keyword evidence="1" id="KW-0812">Transmembrane</keyword>
<keyword evidence="3" id="KW-1185">Reference proteome</keyword>
<sequence>MNNSTPPLFYLSEPQLLPIMRRACHLYAFLLPPWQKPDEQCALFCATMLAAGSVGNIVFCLGRAFSAKMLPLLVEAEAFELVMGLENAIAHGRSLLDEAGSLDAEGLELDPAMQAARRADII</sequence>
<evidence type="ECO:0000313" key="3">
    <source>
        <dbReference type="Proteomes" id="UP001479606"/>
    </source>
</evidence>